<protein>
    <recommendedName>
        <fullName evidence="1">Serine/threonine-protein phosphatase</fullName>
        <ecNumber evidence="1">3.1.3.16</ecNumber>
    </recommendedName>
</protein>
<reference evidence="3 4" key="1">
    <citation type="submission" date="2016-05" db="EMBL/GenBank/DDBJ databases">
        <title>Nuclear genome of Blastocystis sp. subtype 1 NandII.</title>
        <authorList>
            <person name="Gentekaki E."/>
            <person name="Curtis B."/>
            <person name="Stairs C."/>
            <person name="Eme L."/>
            <person name="Herman E."/>
            <person name="Klimes V."/>
            <person name="Arias M.C."/>
            <person name="Elias M."/>
            <person name="Hilliou F."/>
            <person name="Klute M."/>
            <person name="Malik S.-B."/>
            <person name="Pightling A."/>
            <person name="Rachubinski R."/>
            <person name="Salas D."/>
            <person name="Schlacht A."/>
            <person name="Suga H."/>
            <person name="Archibald J."/>
            <person name="Ball S.G."/>
            <person name="Clark G."/>
            <person name="Dacks J."/>
            <person name="Van Der Giezen M."/>
            <person name="Tsaousis A."/>
            <person name="Roger A."/>
        </authorList>
    </citation>
    <scope>NUCLEOTIDE SEQUENCE [LARGE SCALE GENOMIC DNA]</scope>
    <source>
        <strain evidence="4">ATCC 50177 / NandII</strain>
    </source>
</reference>
<evidence type="ECO:0000256" key="1">
    <source>
        <dbReference type="RuleBase" id="RU004273"/>
    </source>
</evidence>
<keyword evidence="4" id="KW-1185">Reference proteome</keyword>
<dbReference type="PROSITE" id="PS00125">
    <property type="entry name" value="SER_THR_PHOSPHATASE"/>
    <property type="match status" value="1"/>
</dbReference>
<dbReference type="GO" id="GO:0005634">
    <property type="term" value="C:nucleus"/>
    <property type="evidence" value="ECO:0007669"/>
    <property type="project" value="TreeGrafter"/>
</dbReference>
<dbReference type="InterPro" id="IPR029052">
    <property type="entry name" value="Metallo-depent_PP-like"/>
</dbReference>
<dbReference type="SMART" id="SM00156">
    <property type="entry name" value="PP2Ac"/>
    <property type="match status" value="1"/>
</dbReference>
<dbReference type="Pfam" id="PF00149">
    <property type="entry name" value="Metallophos"/>
    <property type="match status" value="1"/>
</dbReference>
<dbReference type="Proteomes" id="UP000078348">
    <property type="component" value="Unassembled WGS sequence"/>
</dbReference>
<comment type="caution">
    <text evidence="3">The sequence shown here is derived from an EMBL/GenBank/DDBJ whole genome shotgun (WGS) entry which is preliminary data.</text>
</comment>
<evidence type="ECO:0000313" key="4">
    <source>
        <dbReference type="Proteomes" id="UP000078348"/>
    </source>
</evidence>
<comment type="catalytic activity">
    <reaction evidence="1">
        <text>O-phospho-L-threonyl-[protein] + H2O = L-threonyl-[protein] + phosphate</text>
        <dbReference type="Rhea" id="RHEA:47004"/>
        <dbReference type="Rhea" id="RHEA-COMP:11060"/>
        <dbReference type="Rhea" id="RHEA-COMP:11605"/>
        <dbReference type="ChEBI" id="CHEBI:15377"/>
        <dbReference type="ChEBI" id="CHEBI:30013"/>
        <dbReference type="ChEBI" id="CHEBI:43474"/>
        <dbReference type="ChEBI" id="CHEBI:61977"/>
        <dbReference type="EC" id="3.1.3.16"/>
    </reaction>
</comment>
<gene>
    <name evidence="3" type="ORF">AV274_6150</name>
</gene>
<dbReference type="STRING" id="478820.A0A196S7W5"/>
<name>A0A196S7W5_BLAHN</name>
<dbReference type="PRINTS" id="PR00114">
    <property type="entry name" value="STPHPHTASE"/>
</dbReference>
<evidence type="ECO:0000259" key="2">
    <source>
        <dbReference type="PROSITE" id="PS00125"/>
    </source>
</evidence>
<organism evidence="3 4">
    <name type="scientific">Blastocystis sp. subtype 1 (strain ATCC 50177 / NandII)</name>
    <dbReference type="NCBI Taxonomy" id="478820"/>
    <lineage>
        <taxon>Eukaryota</taxon>
        <taxon>Sar</taxon>
        <taxon>Stramenopiles</taxon>
        <taxon>Bigyra</taxon>
        <taxon>Opalozoa</taxon>
        <taxon>Opalinata</taxon>
        <taxon>Blastocystidae</taxon>
        <taxon>Blastocystis</taxon>
    </lineage>
</organism>
<dbReference type="EC" id="3.1.3.16" evidence="1"/>
<dbReference type="SUPFAM" id="SSF56300">
    <property type="entry name" value="Metallo-dependent phosphatases"/>
    <property type="match status" value="1"/>
</dbReference>
<dbReference type="AlphaFoldDB" id="A0A196S7W5"/>
<accession>A0A196S7W5</accession>
<dbReference type="Gene3D" id="3.60.21.10">
    <property type="match status" value="1"/>
</dbReference>
<dbReference type="PANTHER" id="PTHR11668:SF496">
    <property type="entry name" value="SERINE_THREONINE-PROTEIN PHOSPHATASE"/>
    <property type="match status" value="1"/>
</dbReference>
<proteinExistence type="inferred from homology"/>
<dbReference type="GO" id="GO:0005737">
    <property type="term" value="C:cytoplasm"/>
    <property type="evidence" value="ECO:0007669"/>
    <property type="project" value="TreeGrafter"/>
</dbReference>
<sequence>MMNELERLQREFVERMERRRERKYFSIAPTVYTFYPNKLEKHNILRMTSARSLKLMESQEMDECSSQEAFIQQCMLPLPSPFFSSPDFVCQFRRLCDSMCDILALESRVLRLQSPAYVFGDLHGSMDDLRLFSSTLWPLGIHLTPGIFLFLGNYVDYGAFSLEILSYLFVQKACYPEKVFLLRGNHEVKFVNGCTQGAPHRCLLSQLKERFPKGTALEVGLEGVCDA</sequence>
<comment type="similarity">
    <text evidence="1">Belongs to the PPP phosphatase family.</text>
</comment>
<dbReference type="InterPro" id="IPR006186">
    <property type="entry name" value="Ser/Thr-sp_prot-phosphatase"/>
</dbReference>
<feature type="domain" description="Serine/threonine specific protein phosphatases" evidence="2">
    <location>
        <begin position="182"/>
        <end position="187"/>
    </location>
</feature>
<dbReference type="InterPro" id="IPR050341">
    <property type="entry name" value="PP1_catalytic_subunit"/>
</dbReference>
<dbReference type="GO" id="GO:0004722">
    <property type="term" value="F:protein serine/threonine phosphatase activity"/>
    <property type="evidence" value="ECO:0007669"/>
    <property type="project" value="UniProtKB-EC"/>
</dbReference>
<dbReference type="PANTHER" id="PTHR11668">
    <property type="entry name" value="SERINE/THREONINE PROTEIN PHOSPHATASE"/>
    <property type="match status" value="1"/>
</dbReference>
<dbReference type="EMBL" id="LXWW01000560">
    <property type="protein sequence ID" value="OAO12167.1"/>
    <property type="molecule type" value="Genomic_DNA"/>
</dbReference>
<keyword evidence="1" id="KW-0378">Hydrolase</keyword>
<evidence type="ECO:0000313" key="3">
    <source>
        <dbReference type="EMBL" id="OAO12167.1"/>
    </source>
</evidence>
<dbReference type="InterPro" id="IPR004843">
    <property type="entry name" value="Calcineurin-like_PHP"/>
</dbReference>
<dbReference type="OrthoDB" id="256429at2759"/>